<reference evidence="2" key="3">
    <citation type="submission" date="2025-09" db="UniProtKB">
        <authorList>
            <consortium name="Ensembl"/>
        </authorList>
    </citation>
    <scope>IDENTIFICATION</scope>
</reference>
<evidence type="ECO:0000256" key="1">
    <source>
        <dbReference type="SAM" id="MobiDB-lite"/>
    </source>
</evidence>
<evidence type="ECO:0000313" key="2">
    <source>
        <dbReference type="Ensembl" id="ENSCSAVP00000013441.1"/>
    </source>
</evidence>
<feature type="compositionally biased region" description="Polar residues" evidence="1">
    <location>
        <begin position="20"/>
        <end position="33"/>
    </location>
</feature>
<name>H2Z779_CIOSA</name>
<dbReference type="Proteomes" id="UP000007875">
    <property type="component" value="Unassembled WGS sequence"/>
</dbReference>
<reference evidence="3" key="1">
    <citation type="submission" date="2003-08" db="EMBL/GenBank/DDBJ databases">
        <authorList>
            <person name="Birren B."/>
            <person name="Nusbaum C."/>
            <person name="Abebe A."/>
            <person name="Abouelleil A."/>
            <person name="Adekoya E."/>
            <person name="Ait-zahra M."/>
            <person name="Allen N."/>
            <person name="Allen T."/>
            <person name="An P."/>
            <person name="Anderson M."/>
            <person name="Anderson S."/>
            <person name="Arachchi H."/>
            <person name="Armbruster J."/>
            <person name="Bachantsang P."/>
            <person name="Baldwin J."/>
            <person name="Barry A."/>
            <person name="Bayul T."/>
            <person name="Blitshsteyn B."/>
            <person name="Bloom T."/>
            <person name="Blye J."/>
            <person name="Boguslavskiy L."/>
            <person name="Borowsky M."/>
            <person name="Boukhgalter B."/>
            <person name="Brunache A."/>
            <person name="Butler J."/>
            <person name="Calixte N."/>
            <person name="Calvo S."/>
            <person name="Camarata J."/>
            <person name="Campo K."/>
            <person name="Chang J."/>
            <person name="Cheshatsang Y."/>
            <person name="Citroen M."/>
            <person name="Collymore A."/>
            <person name="Considine T."/>
            <person name="Cook A."/>
            <person name="Cooke P."/>
            <person name="Corum B."/>
            <person name="Cuomo C."/>
            <person name="David R."/>
            <person name="Dawoe T."/>
            <person name="Degray S."/>
            <person name="Dodge S."/>
            <person name="Dooley K."/>
            <person name="Dorje P."/>
            <person name="Dorjee K."/>
            <person name="Dorris L."/>
            <person name="Duffey N."/>
            <person name="Dupes A."/>
            <person name="Elkins T."/>
            <person name="Engels R."/>
            <person name="Erickson J."/>
            <person name="Farina A."/>
            <person name="Faro S."/>
            <person name="Ferreira P."/>
            <person name="Fischer H."/>
            <person name="Fitzgerald M."/>
            <person name="Foley K."/>
            <person name="Gage D."/>
            <person name="Galagan J."/>
            <person name="Gearin G."/>
            <person name="Gnerre S."/>
            <person name="Gnirke A."/>
            <person name="Goyette A."/>
            <person name="Graham J."/>
            <person name="Grandbois E."/>
            <person name="Gyaltsen K."/>
            <person name="Hafez N."/>
            <person name="Hagopian D."/>
            <person name="Hagos B."/>
            <person name="Hall J."/>
            <person name="Hatcher B."/>
            <person name="Heller A."/>
            <person name="Higgins H."/>
            <person name="Honan T."/>
            <person name="Horn A."/>
            <person name="Houde N."/>
            <person name="Hughes L."/>
            <person name="Hulme W."/>
            <person name="Husby E."/>
            <person name="Iliev I."/>
            <person name="Jaffe D."/>
            <person name="Jones C."/>
            <person name="Kamal M."/>
            <person name="Kamat A."/>
            <person name="Kamvysselis M."/>
            <person name="Karlsson E."/>
            <person name="Kells C."/>
            <person name="Kieu A."/>
            <person name="Kisner P."/>
            <person name="Kodira C."/>
            <person name="Kulbokas E."/>
            <person name="Labutti K."/>
            <person name="Lama D."/>
            <person name="Landers T."/>
            <person name="Leger J."/>
            <person name="Levine S."/>
            <person name="Lewis D."/>
            <person name="Lewis T."/>
            <person name="Lindblad-toh K."/>
            <person name="Liu X."/>
            <person name="Lokyitsang T."/>
            <person name="Lokyitsang Y."/>
            <person name="Lucien O."/>
            <person name="Lui A."/>
            <person name="Ma L.J."/>
            <person name="Mabbitt R."/>
            <person name="Macdonald J."/>
            <person name="Maclean C."/>
            <person name="Major J."/>
            <person name="Manning J."/>
            <person name="Marabella R."/>
            <person name="Maru K."/>
            <person name="Matthews C."/>
            <person name="Mauceli E."/>
            <person name="Mccarthy M."/>
            <person name="Mcdonough S."/>
            <person name="Mcghee T."/>
            <person name="Meldrim J."/>
            <person name="Meneus L."/>
            <person name="Mesirov J."/>
            <person name="Mihalev A."/>
            <person name="Mihova T."/>
            <person name="Mikkelsen T."/>
            <person name="Mlenga V."/>
            <person name="Moru K."/>
            <person name="Mozes J."/>
            <person name="Mulrain L."/>
            <person name="Munson G."/>
            <person name="Naylor J."/>
            <person name="Newes C."/>
            <person name="Nguyen C."/>
            <person name="Nguyen N."/>
            <person name="Nguyen T."/>
            <person name="Nicol R."/>
            <person name="Nielsen C."/>
            <person name="Nizzari M."/>
            <person name="Norbu C."/>
            <person name="Norbu N."/>
            <person name="O'donnell P."/>
            <person name="Okoawo O."/>
            <person name="O'leary S."/>
            <person name="Omotosho B."/>
            <person name="O'neill K."/>
            <person name="Osman S."/>
            <person name="Parker S."/>
            <person name="Perrin D."/>
            <person name="Phunkhang P."/>
            <person name="Piqani B."/>
            <person name="Purcell S."/>
            <person name="Rachupka T."/>
            <person name="Ramasamy U."/>
            <person name="Rameau R."/>
            <person name="Ray V."/>
            <person name="Raymond C."/>
            <person name="Retta R."/>
            <person name="Richardson S."/>
            <person name="Rise C."/>
            <person name="Rodriguez J."/>
            <person name="Rogers J."/>
            <person name="Rogov P."/>
            <person name="Rutman M."/>
            <person name="Schupbach R."/>
            <person name="Seaman C."/>
            <person name="Settipalli S."/>
            <person name="Sharpe T."/>
            <person name="Sheridan J."/>
            <person name="Sherpa N."/>
            <person name="Shi J."/>
            <person name="Smirnov S."/>
            <person name="Smith C."/>
            <person name="Sougnez C."/>
            <person name="Spencer B."/>
            <person name="Stalker J."/>
            <person name="Stange-thomann N."/>
            <person name="Stavropoulos S."/>
            <person name="Stetson K."/>
            <person name="Stone C."/>
            <person name="Stone S."/>
            <person name="Stubbs M."/>
            <person name="Talamas J."/>
            <person name="Tchuinga P."/>
            <person name="Tenzing P."/>
            <person name="Tesfaye S."/>
            <person name="Theodore J."/>
            <person name="Thoulutsang Y."/>
            <person name="Topham K."/>
            <person name="Towey S."/>
            <person name="Tsamla T."/>
            <person name="Tsomo N."/>
            <person name="Vallee D."/>
            <person name="Vassiliev H."/>
            <person name="Venkataraman V."/>
            <person name="Vinson J."/>
            <person name="Vo A."/>
            <person name="Wade C."/>
            <person name="Wang S."/>
            <person name="Wangchuk T."/>
            <person name="Wangdi T."/>
            <person name="Whittaker C."/>
            <person name="Wilkinson J."/>
            <person name="Wu Y."/>
            <person name="Wyman D."/>
            <person name="Yadav S."/>
            <person name="Yang S."/>
            <person name="Yang X."/>
            <person name="Yeager S."/>
            <person name="Yee E."/>
            <person name="Young G."/>
            <person name="Zainoun J."/>
            <person name="Zembeck L."/>
            <person name="Zimmer A."/>
            <person name="Zody M."/>
            <person name="Lander E."/>
        </authorList>
    </citation>
    <scope>NUCLEOTIDE SEQUENCE [LARGE SCALE GENOMIC DNA]</scope>
</reference>
<evidence type="ECO:0000313" key="3">
    <source>
        <dbReference type="Proteomes" id="UP000007875"/>
    </source>
</evidence>
<accession>H2Z779</accession>
<proteinExistence type="predicted"/>
<dbReference type="InParanoid" id="H2Z779"/>
<dbReference type="HOGENOM" id="CLU_3386979_0_0_1"/>
<sequence>AGPRYKQGNTDSVPFRDEQCTSNWRLPPHTSLT</sequence>
<reference evidence="2" key="2">
    <citation type="submission" date="2025-08" db="UniProtKB">
        <authorList>
            <consortium name="Ensembl"/>
        </authorList>
    </citation>
    <scope>IDENTIFICATION</scope>
</reference>
<organism evidence="2 3">
    <name type="scientific">Ciona savignyi</name>
    <name type="common">Pacific transparent sea squirt</name>
    <dbReference type="NCBI Taxonomy" id="51511"/>
    <lineage>
        <taxon>Eukaryota</taxon>
        <taxon>Metazoa</taxon>
        <taxon>Chordata</taxon>
        <taxon>Tunicata</taxon>
        <taxon>Ascidiacea</taxon>
        <taxon>Phlebobranchia</taxon>
        <taxon>Cionidae</taxon>
        <taxon>Ciona</taxon>
    </lineage>
</organism>
<dbReference type="Ensembl" id="ENSCSAVT00000013595.1">
    <property type="protein sequence ID" value="ENSCSAVP00000013441.1"/>
    <property type="gene ID" value="ENSCSAVG00000007888.1"/>
</dbReference>
<dbReference type="AlphaFoldDB" id="H2Z779"/>
<protein>
    <submittedName>
        <fullName evidence="2">Uncharacterized protein</fullName>
    </submittedName>
</protein>
<feature type="region of interest" description="Disordered" evidence="1">
    <location>
        <begin position="1"/>
        <end position="33"/>
    </location>
</feature>
<keyword evidence="3" id="KW-1185">Reference proteome</keyword>